<proteinExistence type="inferred from homology"/>
<dbReference type="PANTHER" id="PTHR31884">
    <property type="entry name" value="POLYGALACTURONASE"/>
    <property type="match status" value="1"/>
</dbReference>
<comment type="similarity">
    <text evidence="2 10">Belongs to the glycosyl hydrolase 28 family.</text>
</comment>
<evidence type="ECO:0000256" key="3">
    <source>
        <dbReference type="ARBA" id="ARBA00022525"/>
    </source>
</evidence>
<dbReference type="GO" id="GO:0071555">
    <property type="term" value="P:cell wall organization"/>
    <property type="evidence" value="ECO:0007669"/>
    <property type="project" value="UniProtKB-KW"/>
</dbReference>
<keyword evidence="9" id="KW-0961">Cell wall biogenesis/degradation</keyword>
<dbReference type="OrthoDB" id="187139at2759"/>
<dbReference type="EMBL" id="KB740910">
    <property type="protein sequence ID" value="ENN78416.1"/>
    <property type="molecule type" value="Genomic_DNA"/>
</dbReference>
<accession>N6UCQ7</accession>
<keyword evidence="3" id="KW-0964">Secreted</keyword>
<organism evidence="11">
    <name type="scientific">Dendroctonus ponderosae</name>
    <name type="common">Mountain pine beetle</name>
    <dbReference type="NCBI Taxonomy" id="77166"/>
    <lineage>
        <taxon>Eukaryota</taxon>
        <taxon>Metazoa</taxon>
        <taxon>Ecdysozoa</taxon>
        <taxon>Arthropoda</taxon>
        <taxon>Hexapoda</taxon>
        <taxon>Insecta</taxon>
        <taxon>Pterygota</taxon>
        <taxon>Neoptera</taxon>
        <taxon>Endopterygota</taxon>
        <taxon>Coleoptera</taxon>
        <taxon>Polyphaga</taxon>
        <taxon>Cucujiformia</taxon>
        <taxon>Curculionidae</taxon>
        <taxon>Scolytinae</taxon>
        <taxon>Dendroctonus</taxon>
    </lineage>
</organism>
<keyword evidence="7" id="KW-0325">Glycoprotein</keyword>
<evidence type="ECO:0000256" key="10">
    <source>
        <dbReference type="RuleBase" id="RU361169"/>
    </source>
</evidence>
<evidence type="ECO:0000256" key="1">
    <source>
        <dbReference type="ARBA" id="ARBA00004613"/>
    </source>
</evidence>
<evidence type="ECO:0000256" key="9">
    <source>
        <dbReference type="ARBA" id="ARBA00023316"/>
    </source>
</evidence>
<dbReference type="GO" id="GO:0045490">
    <property type="term" value="P:pectin catabolic process"/>
    <property type="evidence" value="ECO:0007669"/>
    <property type="project" value="TreeGrafter"/>
</dbReference>
<dbReference type="Pfam" id="PF00295">
    <property type="entry name" value="Glyco_hydro_28"/>
    <property type="match status" value="1"/>
</dbReference>
<feature type="non-terminal residue" evidence="11">
    <location>
        <position position="1"/>
    </location>
</feature>
<evidence type="ECO:0000256" key="2">
    <source>
        <dbReference type="ARBA" id="ARBA00008834"/>
    </source>
</evidence>
<dbReference type="PANTHER" id="PTHR31884:SF9">
    <property type="entry name" value="ENDOPOLYGALACTURONASE D-RELATED"/>
    <property type="match status" value="1"/>
</dbReference>
<comment type="subcellular location">
    <subcellularLocation>
        <location evidence="1">Secreted</location>
    </subcellularLocation>
</comment>
<dbReference type="GO" id="GO:0004650">
    <property type="term" value="F:polygalacturonase activity"/>
    <property type="evidence" value="ECO:0007669"/>
    <property type="project" value="InterPro"/>
</dbReference>
<evidence type="ECO:0000256" key="5">
    <source>
        <dbReference type="ARBA" id="ARBA00022737"/>
    </source>
</evidence>
<evidence type="ECO:0000313" key="11">
    <source>
        <dbReference type="EMBL" id="ENN78416.1"/>
    </source>
</evidence>
<dbReference type="Gene3D" id="2.160.20.10">
    <property type="entry name" value="Single-stranded right-handed beta-helix, Pectin lyase-like"/>
    <property type="match status" value="1"/>
</dbReference>
<evidence type="ECO:0000256" key="7">
    <source>
        <dbReference type="ARBA" id="ARBA00023180"/>
    </source>
</evidence>
<keyword evidence="4" id="KW-0732">Signal</keyword>
<dbReference type="InterPro" id="IPR000743">
    <property type="entry name" value="Glyco_hydro_28"/>
</dbReference>
<dbReference type="InterPro" id="IPR011050">
    <property type="entry name" value="Pectin_lyase_fold/virulence"/>
</dbReference>
<protein>
    <submittedName>
        <fullName evidence="11">Uncharacterized protein</fullName>
    </submittedName>
</protein>
<reference evidence="11" key="1">
    <citation type="journal article" date="2013" name="Genome Biol.">
        <title>Draft genome of the mountain pine beetle, Dendroctonus ponderosae Hopkins, a major forest pest.</title>
        <authorList>
            <person name="Keeling C.I."/>
            <person name="Yuen M.M."/>
            <person name="Liao N.Y."/>
            <person name="Docking T.R."/>
            <person name="Chan S.K."/>
            <person name="Taylor G.A."/>
            <person name="Palmquist D.L."/>
            <person name="Jackman S.D."/>
            <person name="Nguyen A."/>
            <person name="Li M."/>
            <person name="Henderson H."/>
            <person name="Janes J.K."/>
            <person name="Zhao Y."/>
            <person name="Pandoh P."/>
            <person name="Moore R."/>
            <person name="Sperling F.A."/>
            <person name="Huber D.P."/>
            <person name="Birol I."/>
            <person name="Jones S.J."/>
            <person name="Bohlmann J."/>
        </authorList>
    </citation>
    <scope>NUCLEOTIDE SEQUENCE</scope>
</reference>
<name>N6UCQ7_DENPD</name>
<dbReference type="GO" id="GO:0005576">
    <property type="term" value="C:extracellular region"/>
    <property type="evidence" value="ECO:0007669"/>
    <property type="project" value="UniProtKB-SubCell"/>
</dbReference>
<keyword evidence="5" id="KW-0677">Repeat</keyword>
<dbReference type="InterPro" id="IPR012334">
    <property type="entry name" value="Pectin_lyas_fold"/>
</dbReference>
<sequence>MSVWNISLWCLVLFLQQIFGWSGLKSRGEIKEGCTVTDFADIPFAIEECSVIVMGSFEVPGGQIMELNLRDDTTVIFAGNITFGHAEWEGPLVAINASNAIILSEDDVILDGQGQLYWDGLGEWGSPKPFFFVMQLHNSIMTKMHILNPPMHCAILSDSSNVELSDWVIDSEAGDGVSLEKTFPEN</sequence>
<gene>
    <name evidence="11" type="ORF">YQE_05117</name>
</gene>
<dbReference type="AlphaFoldDB" id="N6UCQ7"/>
<keyword evidence="6 10" id="KW-0378">Hydrolase</keyword>
<dbReference type="HOGENOM" id="CLU_040116_2_0_1"/>
<keyword evidence="8 10" id="KW-0326">Glycosidase</keyword>
<dbReference type="InterPro" id="IPR050434">
    <property type="entry name" value="Glycosyl_hydrlase_28"/>
</dbReference>
<dbReference type="SUPFAM" id="SSF51126">
    <property type="entry name" value="Pectin lyase-like"/>
    <property type="match status" value="1"/>
</dbReference>
<evidence type="ECO:0000256" key="4">
    <source>
        <dbReference type="ARBA" id="ARBA00022729"/>
    </source>
</evidence>
<evidence type="ECO:0000256" key="8">
    <source>
        <dbReference type="ARBA" id="ARBA00023295"/>
    </source>
</evidence>
<evidence type="ECO:0000256" key="6">
    <source>
        <dbReference type="ARBA" id="ARBA00022801"/>
    </source>
</evidence>